<evidence type="ECO:0000313" key="2">
    <source>
        <dbReference type="EMBL" id="EYC37132.1"/>
    </source>
</evidence>
<protein>
    <submittedName>
        <fullName evidence="2">Uncharacterized protein</fullName>
    </submittedName>
</protein>
<organism evidence="2 3">
    <name type="scientific">Ancylostoma ceylanicum</name>
    <dbReference type="NCBI Taxonomy" id="53326"/>
    <lineage>
        <taxon>Eukaryota</taxon>
        <taxon>Metazoa</taxon>
        <taxon>Ecdysozoa</taxon>
        <taxon>Nematoda</taxon>
        <taxon>Chromadorea</taxon>
        <taxon>Rhabditida</taxon>
        <taxon>Rhabditina</taxon>
        <taxon>Rhabditomorpha</taxon>
        <taxon>Strongyloidea</taxon>
        <taxon>Ancylostomatidae</taxon>
        <taxon>Ancylostomatinae</taxon>
        <taxon>Ancylostoma</taxon>
    </lineage>
</organism>
<feature type="region of interest" description="Disordered" evidence="1">
    <location>
        <begin position="1"/>
        <end position="52"/>
    </location>
</feature>
<dbReference type="Proteomes" id="UP000024635">
    <property type="component" value="Unassembled WGS sequence"/>
</dbReference>
<evidence type="ECO:0000256" key="1">
    <source>
        <dbReference type="SAM" id="MobiDB-lite"/>
    </source>
</evidence>
<name>A0A016WCY1_9BILA</name>
<accession>A0A016WCY1</accession>
<evidence type="ECO:0000313" key="3">
    <source>
        <dbReference type="Proteomes" id="UP000024635"/>
    </source>
</evidence>
<proteinExistence type="predicted"/>
<reference evidence="3" key="1">
    <citation type="journal article" date="2015" name="Nat. Genet.">
        <title>The genome and transcriptome of the zoonotic hookworm Ancylostoma ceylanicum identify infection-specific gene families.</title>
        <authorList>
            <person name="Schwarz E.M."/>
            <person name="Hu Y."/>
            <person name="Antoshechkin I."/>
            <person name="Miller M.M."/>
            <person name="Sternberg P.W."/>
            <person name="Aroian R.V."/>
        </authorList>
    </citation>
    <scope>NUCLEOTIDE SEQUENCE</scope>
    <source>
        <strain evidence="3">HY135</strain>
    </source>
</reference>
<sequence>MSEGPQQKEISTMWSRSERQRDKKIRKDRSRKPEGPQQNAGERVSVIKPSSDTELSFIAVNKKLALSN</sequence>
<feature type="compositionally biased region" description="Polar residues" evidence="1">
    <location>
        <begin position="1"/>
        <end position="15"/>
    </location>
</feature>
<keyword evidence="3" id="KW-1185">Reference proteome</keyword>
<comment type="caution">
    <text evidence="2">The sequence shown here is derived from an EMBL/GenBank/DDBJ whole genome shotgun (WGS) entry which is preliminary data.</text>
</comment>
<gene>
    <name evidence="2" type="primary">Acey_s0822.g2533</name>
    <name evidence="2" type="ORF">Y032_0822g2533</name>
</gene>
<dbReference type="AlphaFoldDB" id="A0A016WCY1"/>
<dbReference type="EMBL" id="JARK01000422">
    <property type="protein sequence ID" value="EYC37132.1"/>
    <property type="molecule type" value="Genomic_DNA"/>
</dbReference>